<reference evidence="1 2" key="1">
    <citation type="journal article" date="2023" name="G3 (Bethesda)">
        <title>A chromosome-length genome assembly and annotation of blackberry (Rubus argutus, cv. 'Hillquist').</title>
        <authorList>
            <person name="Bruna T."/>
            <person name="Aryal R."/>
            <person name="Dudchenko O."/>
            <person name="Sargent D.J."/>
            <person name="Mead D."/>
            <person name="Buti M."/>
            <person name="Cavallini A."/>
            <person name="Hytonen T."/>
            <person name="Andres J."/>
            <person name="Pham M."/>
            <person name="Weisz D."/>
            <person name="Mascagni F."/>
            <person name="Usai G."/>
            <person name="Natali L."/>
            <person name="Bassil N."/>
            <person name="Fernandez G.E."/>
            <person name="Lomsadze A."/>
            <person name="Armour M."/>
            <person name="Olukolu B."/>
            <person name="Poorten T."/>
            <person name="Britton C."/>
            <person name="Davik J."/>
            <person name="Ashrafi H."/>
            <person name="Aiden E.L."/>
            <person name="Borodovsky M."/>
            <person name="Worthington M."/>
        </authorList>
    </citation>
    <scope>NUCLEOTIDE SEQUENCE [LARGE SCALE GENOMIC DNA]</scope>
    <source>
        <strain evidence="1">PI 553951</strain>
    </source>
</reference>
<name>A0AAW1XLX2_RUBAR</name>
<organism evidence="1 2">
    <name type="scientific">Rubus argutus</name>
    <name type="common">Southern blackberry</name>
    <dbReference type="NCBI Taxonomy" id="59490"/>
    <lineage>
        <taxon>Eukaryota</taxon>
        <taxon>Viridiplantae</taxon>
        <taxon>Streptophyta</taxon>
        <taxon>Embryophyta</taxon>
        <taxon>Tracheophyta</taxon>
        <taxon>Spermatophyta</taxon>
        <taxon>Magnoliopsida</taxon>
        <taxon>eudicotyledons</taxon>
        <taxon>Gunneridae</taxon>
        <taxon>Pentapetalae</taxon>
        <taxon>rosids</taxon>
        <taxon>fabids</taxon>
        <taxon>Rosales</taxon>
        <taxon>Rosaceae</taxon>
        <taxon>Rosoideae</taxon>
        <taxon>Rosoideae incertae sedis</taxon>
        <taxon>Rubus</taxon>
    </lineage>
</organism>
<dbReference type="EMBL" id="JBEDUW010000003">
    <property type="protein sequence ID" value="KAK9937876.1"/>
    <property type="molecule type" value="Genomic_DNA"/>
</dbReference>
<sequence>MPSSPKFFHARQPPSGRRSTVLIICFCLVFGLVALRSNQYKCLTSQSRSVRVVWERIIRSSSENGLVLGDGDENSSSRRHKVMSFVGIQTGSNPLLVDSLSGRLGCRRMHRAFNGIDFLHAHFH</sequence>
<protein>
    <submittedName>
        <fullName evidence="1">Uncharacterized protein</fullName>
    </submittedName>
</protein>
<accession>A0AAW1XLX2</accession>
<proteinExistence type="predicted"/>
<gene>
    <name evidence="1" type="ORF">M0R45_014643</name>
</gene>
<comment type="caution">
    <text evidence="1">The sequence shown here is derived from an EMBL/GenBank/DDBJ whole genome shotgun (WGS) entry which is preliminary data.</text>
</comment>
<keyword evidence="2" id="KW-1185">Reference proteome</keyword>
<evidence type="ECO:0000313" key="2">
    <source>
        <dbReference type="Proteomes" id="UP001457282"/>
    </source>
</evidence>
<dbReference type="Proteomes" id="UP001457282">
    <property type="component" value="Unassembled WGS sequence"/>
</dbReference>
<evidence type="ECO:0000313" key="1">
    <source>
        <dbReference type="EMBL" id="KAK9937876.1"/>
    </source>
</evidence>
<dbReference type="AlphaFoldDB" id="A0AAW1XLX2"/>